<accession>A0A918FTH9</accession>
<feature type="transmembrane region" description="Helical" evidence="1">
    <location>
        <begin position="148"/>
        <end position="169"/>
    </location>
</feature>
<feature type="transmembrane region" description="Helical" evidence="1">
    <location>
        <begin position="269"/>
        <end position="289"/>
    </location>
</feature>
<gene>
    <name evidence="2" type="ORF">GCM10010269_15710</name>
</gene>
<evidence type="ECO:0000313" key="2">
    <source>
        <dbReference type="EMBL" id="GGR77300.1"/>
    </source>
</evidence>
<dbReference type="Proteomes" id="UP000606194">
    <property type="component" value="Unassembled WGS sequence"/>
</dbReference>
<dbReference type="AlphaFoldDB" id="A0A918FTH9"/>
<evidence type="ECO:0000256" key="1">
    <source>
        <dbReference type="SAM" id="Phobius"/>
    </source>
</evidence>
<name>A0A918FTH9_9ACTN</name>
<reference evidence="2" key="1">
    <citation type="journal article" date="2014" name="Int. J. Syst. Evol. Microbiol.">
        <title>Complete genome sequence of Corynebacterium casei LMG S-19264T (=DSM 44701T), isolated from a smear-ripened cheese.</title>
        <authorList>
            <consortium name="US DOE Joint Genome Institute (JGI-PGF)"/>
            <person name="Walter F."/>
            <person name="Albersmeier A."/>
            <person name="Kalinowski J."/>
            <person name="Ruckert C."/>
        </authorList>
    </citation>
    <scope>NUCLEOTIDE SEQUENCE</scope>
    <source>
        <strain evidence="2">JCM 4386</strain>
    </source>
</reference>
<keyword evidence="1" id="KW-0472">Membrane</keyword>
<comment type="caution">
    <text evidence="2">The sequence shown here is derived from an EMBL/GenBank/DDBJ whole genome shotgun (WGS) entry which is preliminary data.</text>
</comment>
<proteinExistence type="predicted"/>
<organism evidence="2 3">
    <name type="scientific">Streptomyces humidus</name>
    <dbReference type="NCBI Taxonomy" id="52259"/>
    <lineage>
        <taxon>Bacteria</taxon>
        <taxon>Bacillati</taxon>
        <taxon>Actinomycetota</taxon>
        <taxon>Actinomycetes</taxon>
        <taxon>Kitasatosporales</taxon>
        <taxon>Streptomycetaceae</taxon>
        <taxon>Streptomyces</taxon>
    </lineage>
</organism>
<evidence type="ECO:0008006" key="4">
    <source>
        <dbReference type="Google" id="ProtNLM"/>
    </source>
</evidence>
<protein>
    <recommendedName>
        <fullName evidence="4">DUF3592 domain-containing protein</fullName>
    </recommendedName>
</protein>
<feature type="transmembrane region" description="Helical" evidence="1">
    <location>
        <begin position="124"/>
        <end position="142"/>
    </location>
</feature>
<keyword evidence="1" id="KW-0812">Transmembrane</keyword>
<feature type="transmembrane region" description="Helical" evidence="1">
    <location>
        <begin position="6"/>
        <end position="25"/>
    </location>
</feature>
<dbReference type="RefSeq" id="WP_190148506.1">
    <property type="nucleotide sequence ID" value="NZ_BMTL01000005.1"/>
</dbReference>
<keyword evidence="1" id="KW-1133">Transmembrane helix</keyword>
<keyword evidence="3" id="KW-1185">Reference proteome</keyword>
<sequence>MTWDGWDGFVLLWCAAWGGVALVGYGRSLAGMTEAQRTVRLTGRIERVREPRHGGSRKGGISVVVSYRDPVSGQEVTVTNDGERGEMITSAWKGREIEVSHPRDRPHAYRFSDTAAQPDRGTGLPNAAVFLAYAALVILVSVRQGWPWALIGFCGPWALLGIAYLPGAVRERTPRLSTLAAMDTTRGRIIAVLQDITVDQDDSHTSTTITPVVSFATREGTAVTAHCTSHLADPATAYGREVTVHHTSHNPVEFTLDRVAEHRSSTWDLALHVLMIVVLATAAVVGVALL</sequence>
<dbReference type="EMBL" id="BMTL01000005">
    <property type="protein sequence ID" value="GGR77300.1"/>
    <property type="molecule type" value="Genomic_DNA"/>
</dbReference>
<evidence type="ECO:0000313" key="3">
    <source>
        <dbReference type="Proteomes" id="UP000606194"/>
    </source>
</evidence>
<reference evidence="2" key="2">
    <citation type="submission" date="2020-09" db="EMBL/GenBank/DDBJ databases">
        <authorList>
            <person name="Sun Q."/>
            <person name="Ohkuma M."/>
        </authorList>
    </citation>
    <scope>NUCLEOTIDE SEQUENCE</scope>
    <source>
        <strain evidence="2">JCM 4386</strain>
    </source>
</reference>